<evidence type="ECO:0000313" key="3">
    <source>
        <dbReference type="Proteomes" id="UP000310200"/>
    </source>
</evidence>
<feature type="compositionally biased region" description="Basic and acidic residues" evidence="1">
    <location>
        <begin position="157"/>
        <end position="187"/>
    </location>
</feature>
<feature type="region of interest" description="Disordered" evidence="1">
    <location>
        <begin position="298"/>
        <end position="332"/>
    </location>
</feature>
<keyword evidence="3" id="KW-1185">Reference proteome</keyword>
<feature type="compositionally biased region" description="Polar residues" evidence="1">
    <location>
        <begin position="25"/>
        <end position="39"/>
    </location>
</feature>
<feature type="compositionally biased region" description="Basic and acidic residues" evidence="1">
    <location>
        <begin position="298"/>
        <end position="307"/>
    </location>
</feature>
<feature type="region of interest" description="Disordered" evidence="1">
    <location>
        <begin position="1"/>
        <end position="43"/>
    </location>
</feature>
<evidence type="ECO:0000313" key="2">
    <source>
        <dbReference type="EMBL" id="TGZ51850.1"/>
    </source>
</evidence>
<comment type="caution">
    <text evidence="2">The sequence shown here is derived from an EMBL/GenBank/DDBJ whole genome shotgun (WGS) entry which is preliminary data.</text>
</comment>
<name>A0A4S2KQD4_9HYME</name>
<feature type="region of interest" description="Disordered" evidence="1">
    <location>
        <begin position="157"/>
        <end position="218"/>
    </location>
</feature>
<gene>
    <name evidence="2" type="ORF">DBV15_08726</name>
</gene>
<proteinExistence type="predicted"/>
<sequence>MPYGDIREPHDRSGSLTHDVFSQRGIRSSRISPEGTSRTAESRLIPDRRAAVSARPIDRAGRSIDRSVGRRGRRTGGWGPRSQAVILRAMPKREERGMRNSHPRGCGARARESGRKRNIKPVVWKTAGTYNELHEILELAIFVQFRACESLDVARRPVDDPGLEETGRRESRGERRTVEEKEPGETRRRSRDARRWPVVTSSSTRRGERKRERERDRVIESKRERSLLSRETGSHPSRRLRRLLLHLGDIALSVLRGAPDTTLHFLTANLALKTLRCRNRFPARREVTRVTVSRVKARPKDGKLRDDEIPDGDASRAASISGFRSSKPPPTCGSSNFVPQFTSDNIVLNMSSQIRSIDWRKPTPPLTGTAARSGRCIGITRRSHSSARRRGNARCPTTIVLRLKHQKFLARRESIDCRLIRPAIVINLADNGYTTVSNAIARPGHEAPRAATIADRDKKELCGSKKEREKGAMWERRGGIYALPFAPLRSSRLPYAERKPCRAVPVPWLRRTLCVASASVPARFIVASRRCIALAVERDASEGADTFWLFRRKFGNALVPDRRELSCTTRYTEVSVSVDIINSTAYPGIPRVLVLIPRIINAG</sequence>
<evidence type="ECO:0000256" key="1">
    <source>
        <dbReference type="SAM" id="MobiDB-lite"/>
    </source>
</evidence>
<accession>A0A4S2KQD4</accession>
<dbReference type="AlphaFoldDB" id="A0A4S2KQD4"/>
<organism evidence="2 3">
    <name type="scientific">Temnothorax longispinosus</name>
    <dbReference type="NCBI Taxonomy" id="300112"/>
    <lineage>
        <taxon>Eukaryota</taxon>
        <taxon>Metazoa</taxon>
        <taxon>Ecdysozoa</taxon>
        <taxon>Arthropoda</taxon>
        <taxon>Hexapoda</taxon>
        <taxon>Insecta</taxon>
        <taxon>Pterygota</taxon>
        <taxon>Neoptera</taxon>
        <taxon>Endopterygota</taxon>
        <taxon>Hymenoptera</taxon>
        <taxon>Apocrita</taxon>
        <taxon>Aculeata</taxon>
        <taxon>Formicoidea</taxon>
        <taxon>Formicidae</taxon>
        <taxon>Myrmicinae</taxon>
        <taxon>Temnothorax</taxon>
    </lineage>
</organism>
<protein>
    <submittedName>
        <fullName evidence="2">Uncharacterized protein</fullName>
    </submittedName>
</protein>
<feature type="region of interest" description="Disordered" evidence="1">
    <location>
        <begin position="94"/>
        <end position="115"/>
    </location>
</feature>
<dbReference type="Proteomes" id="UP000310200">
    <property type="component" value="Unassembled WGS sequence"/>
</dbReference>
<feature type="compositionally biased region" description="Basic and acidic residues" evidence="1">
    <location>
        <begin position="205"/>
        <end position="218"/>
    </location>
</feature>
<dbReference type="EMBL" id="QBLH01001448">
    <property type="protein sequence ID" value="TGZ51850.1"/>
    <property type="molecule type" value="Genomic_DNA"/>
</dbReference>
<feature type="compositionally biased region" description="Basic and acidic residues" evidence="1">
    <location>
        <begin position="1"/>
        <end position="13"/>
    </location>
</feature>
<reference evidence="2 3" key="1">
    <citation type="journal article" date="2019" name="Philos. Trans. R. Soc. Lond., B, Biol. Sci.">
        <title>Ant behaviour and brain gene expression of defending hosts depend on the ecological success of the intruding social parasite.</title>
        <authorList>
            <person name="Kaur R."/>
            <person name="Stoldt M."/>
            <person name="Jongepier E."/>
            <person name="Feldmeyer B."/>
            <person name="Menzel F."/>
            <person name="Bornberg-Bauer E."/>
            <person name="Foitzik S."/>
        </authorList>
    </citation>
    <scope>NUCLEOTIDE SEQUENCE [LARGE SCALE GENOMIC DNA]</scope>
    <source>
        <tissue evidence="2">Whole body</tissue>
    </source>
</reference>